<dbReference type="OrthoDB" id="299799at2157"/>
<evidence type="ECO:0000313" key="2">
    <source>
        <dbReference type="EMBL" id="RQG98860.1"/>
    </source>
</evidence>
<dbReference type="Pfam" id="PF13527">
    <property type="entry name" value="Acetyltransf_9"/>
    <property type="match status" value="1"/>
</dbReference>
<dbReference type="Gene3D" id="3.40.630.30">
    <property type="match status" value="1"/>
</dbReference>
<evidence type="ECO:0000259" key="1">
    <source>
        <dbReference type="PROSITE" id="PS51186"/>
    </source>
</evidence>
<dbReference type="InterPro" id="IPR000182">
    <property type="entry name" value="GNAT_dom"/>
</dbReference>
<feature type="domain" description="N-acetyltransferase" evidence="1">
    <location>
        <begin position="8"/>
        <end position="160"/>
    </location>
</feature>
<keyword evidence="2" id="KW-0808">Transferase</keyword>
<dbReference type="CDD" id="cd04301">
    <property type="entry name" value="NAT_SF"/>
    <property type="match status" value="1"/>
</dbReference>
<dbReference type="EMBL" id="REFZ01000012">
    <property type="protein sequence ID" value="RQG98860.1"/>
    <property type="molecule type" value="Genomic_DNA"/>
</dbReference>
<keyword evidence="3" id="KW-1185">Reference proteome</keyword>
<dbReference type="SUPFAM" id="SSF55729">
    <property type="entry name" value="Acyl-CoA N-acyltransferases (Nat)"/>
    <property type="match status" value="1"/>
</dbReference>
<comment type="caution">
    <text evidence="2">The sequence shown here is derived from an EMBL/GenBank/DDBJ whole genome shotgun (WGS) entry which is preliminary data.</text>
</comment>
<gene>
    <name evidence="2" type="ORF">EA472_16210</name>
</gene>
<dbReference type="Proteomes" id="UP000281431">
    <property type="component" value="Unassembled WGS sequence"/>
</dbReference>
<proteinExistence type="predicted"/>
<reference evidence="2 3" key="1">
    <citation type="submission" date="2018-10" db="EMBL/GenBank/DDBJ databases">
        <title>Natrarchaeobius chitinivorans gen. nov., sp. nov., and Natrarchaeobius haloalkaliphilus sp. nov., alkaliphilic, chitin-utilizing haloarchaea from hypersaline alkaline lakes.</title>
        <authorList>
            <person name="Sorokin D.Y."/>
            <person name="Elcheninov A.G."/>
            <person name="Kostrikina N.A."/>
            <person name="Bale N.J."/>
            <person name="Sinninghe Damste J.S."/>
            <person name="Khijniak T.V."/>
            <person name="Kublanov I.V."/>
            <person name="Toshchakov S.V."/>
        </authorList>
    </citation>
    <scope>NUCLEOTIDE SEQUENCE [LARGE SCALE GENOMIC DNA]</scope>
    <source>
        <strain evidence="2 3">AArcht7</strain>
    </source>
</reference>
<evidence type="ECO:0000313" key="3">
    <source>
        <dbReference type="Proteomes" id="UP000281431"/>
    </source>
</evidence>
<organism evidence="2 3">
    <name type="scientific">Natrarchaeobius chitinivorans</name>
    <dbReference type="NCBI Taxonomy" id="1679083"/>
    <lineage>
        <taxon>Archaea</taxon>
        <taxon>Methanobacteriati</taxon>
        <taxon>Methanobacteriota</taxon>
        <taxon>Stenosarchaea group</taxon>
        <taxon>Halobacteria</taxon>
        <taxon>Halobacteriales</taxon>
        <taxon>Natrialbaceae</taxon>
        <taxon>Natrarchaeobius</taxon>
    </lineage>
</organism>
<dbReference type="PROSITE" id="PS51186">
    <property type="entry name" value="GNAT"/>
    <property type="match status" value="1"/>
</dbReference>
<dbReference type="AlphaFoldDB" id="A0A3N6MN18"/>
<sequence>MSQTPKQYGIRHFRAGDRGQLLALHDEVFGHGWGPEWFEWKYERNPYVDHVSIIVATRDDRIVGCRAFFALEMRVGDVTRVGLQPCDTMVHPDHRRQGLFSRMNERALEYYADRRPDFFFNFPNEHSKRGNLKHGWQEVRTVPMYYRLHNPAPLVERWIETGRSKAVATEYVDVTEAVSAIATVLARSASQSERWLANSSAGDVRIERYETPPDELLASVHDRRSDSIHANRSAEFYRWRLDNPLYEYGTYVARRDGTAVAALVVSCVDGCVRIVEVEPREFDVSRTAIEHLLRSVVAEYSDRSYVTAFGIGVPNPVRNRFYPDTRLPLSLFANPTSRTLLARDIGDATVVEESSPSDWRFTRLDLDTT</sequence>
<accession>A0A3N6MN18</accession>
<protein>
    <submittedName>
        <fullName evidence="2">GNAT family N-acetyltransferase</fullName>
    </submittedName>
</protein>
<dbReference type="GO" id="GO:0016747">
    <property type="term" value="F:acyltransferase activity, transferring groups other than amino-acyl groups"/>
    <property type="evidence" value="ECO:0007669"/>
    <property type="project" value="InterPro"/>
</dbReference>
<name>A0A3N6MN18_NATCH</name>
<dbReference type="InterPro" id="IPR016181">
    <property type="entry name" value="Acyl_CoA_acyltransferase"/>
</dbReference>